<evidence type="ECO:0000256" key="6">
    <source>
        <dbReference type="SAM" id="Phobius"/>
    </source>
</evidence>
<dbReference type="OrthoDB" id="9814990at2"/>
<proteinExistence type="predicted"/>
<dbReference type="EMBL" id="AP019307">
    <property type="protein sequence ID" value="BBH17156.1"/>
    <property type="molecule type" value="Genomic_DNA"/>
</dbReference>
<dbReference type="GO" id="GO:0005886">
    <property type="term" value="C:plasma membrane"/>
    <property type="evidence" value="ECO:0007669"/>
    <property type="project" value="UniProtKB-SubCell"/>
</dbReference>
<organism evidence="7 8">
    <name type="scientific">Nocardioides baekrokdamisoli</name>
    <dbReference type="NCBI Taxonomy" id="1804624"/>
    <lineage>
        <taxon>Bacteria</taxon>
        <taxon>Bacillati</taxon>
        <taxon>Actinomycetota</taxon>
        <taxon>Actinomycetes</taxon>
        <taxon>Propionibacteriales</taxon>
        <taxon>Nocardioidaceae</taxon>
        <taxon>Nocardioides</taxon>
    </lineage>
</organism>
<dbReference type="InterPro" id="IPR001123">
    <property type="entry name" value="LeuE-type"/>
</dbReference>
<reference evidence="7 8" key="1">
    <citation type="submission" date="2018-11" db="EMBL/GenBank/DDBJ databases">
        <title>Complete genome sequence of Nocardioides baekrokdamisoli strain KCTC 39748.</title>
        <authorList>
            <person name="Kang S.W."/>
            <person name="Lee K.C."/>
            <person name="Kim K.K."/>
            <person name="Kim J.S."/>
            <person name="Kim D.S."/>
            <person name="Ko S.H."/>
            <person name="Yang S.H."/>
            <person name="Shin Y.K."/>
            <person name="Lee J.S."/>
        </authorList>
    </citation>
    <scope>NUCLEOTIDE SEQUENCE [LARGE SCALE GENOMIC DNA]</scope>
    <source>
        <strain evidence="7 8">KCTC 39748</strain>
    </source>
</reference>
<dbReference type="Pfam" id="PF01810">
    <property type="entry name" value="LysE"/>
    <property type="match status" value="1"/>
</dbReference>
<accession>A0A3G9IFR6</accession>
<gene>
    <name evidence="7" type="ORF">Back2_14430</name>
</gene>
<dbReference type="AlphaFoldDB" id="A0A3G9IFR6"/>
<feature type="transmembrane region" description="Helical" evidence="6">
    <location>
        <begin position="39"/>
        <end position="63"/>
    </location>
</feature>
<feature type="transmembrane region" description="Helical" evidence="6">
    <location>
        <begin position="110"/>
        <end position="132"/>
    </location>
</feature>
<evidence type="ECO:0000313" key="7">
    <source>
        <dbReference type="EMBL" id="BBH17156.1"/>
    </source>
</evidence>
<keyword evidence="8" id="KW-1185">Reference proteome</keyword>
<name>A0A3G9IFR6_9ACTN</name>
<keyword evidence="4 6" id="KW-1133">Transmembrane helix</keyword>
<evidence type="ECO:0000256" key="2">
    <source>
        <dbReference type="ARBA" id="ARBA00022475"/>
    </source>
</evidence>
<dbReference type="RefSeq" id="WP_125568108.1">
    <property type="nucleotide sequence ID" value="NZ_AP019307.1"/>
</dbReference>
<feature type="transmembrane region" description="Helical" evidence="6">
    <location>
        <begin position="144"/>
        <end position="165"/>
    </location>
</feature>
<comment type="subcellular location">
    <subcellularLocation>
        <location evidence="1">Cell membrane</location>
        <topology evidence="1">Multi-pass membrane protein</topology>
    </subcellularLocation>
</comment>
<evidence type="ECO:0000256" key="3">
    <source>
        <dbReference type="ARBA" id="ARBA00022692"/>
    </source>
</evidence>
<dbReference type="GO" id="GO:0015171">
    <property type="term" value="F:amino acid transmembrane transporter activity"/>
    <property type="evidence" value="ECO:0007669"/>
    <property type="project" value="TreeGrafter"/>
</dbReference>
<evidence type="ECO:0000256" key="4">
    <source>
        <dbReference type="ARBA" id="ARBA00022989"/>
    </source>
</evidence>
<dbReference type="KEGG" id="nbe:Back2_14430"/>
<dbReference type="PANTHER" id="PTHR30086:SF20">
    <property type="entry name" value="ARGININE EXPORTER PROTEIN ARGO-RELATED"/>
    <property type="match status" value="1"/>
</dbReference>
<protein>
    <submittedName>
        <fullName evidence="7">Lysine transporter LysE</fullName>
    </submittedName>
</protein>
<evidence type="ECO:0000256" key="1">
    <source>
        <dbReference type="ARBA" id="ARBA00004651"/>
    </source>
</evidence>
<keyword evidence="2" id="KW-1003">Cell membrane</keyword>
<evidence type="ECO:0000313" key="8">
    <source>
        <dbReference type="Proteomes" id="UP000271573"/>
    </source>
</evidence>
<dbReference type="Proteomes" id="UP000271573">
    <property type="component" value="Chromosome"/>
</dbReference>
<feature type="transmembrane region" description="Helical" evidence="6">
    <location>
        <begin position="69"/>
        <end position="90"/>
    </location>
</feature>
<dbReference type="PANTHER" id="PTHR30086">
    <property type="entry name" value="ARGININE EXPORTER PROTEIN ARGO"/>
    <property type="match status" value="1"/>
</dbReference>
<evidence type="ECO:0000256" key="5">
    <source>
        <dbReference type="ARBA" id="ARBA00023136"/>
    </source>
</evidence>
<keyword evidence="5 6" id="KW-0472">Membrane</keyword>
<feature type="transmembrane region" description="Helical" evidence="6">
    <location>
        <begin position="6"/>
        <end position="27"/>
    </location>
</feature>
<feature type="transmembrane region" description="Helical" evidence="6">
    <location>
        <begin position="186"/>
        <end position="204"/>
    </location>
</feature>
<sequence length="206" mass="21056">MNIELVGAFWLLSLMLVVVPGPDWAYAITCGQRGRRAGIAGVGGLLSGHATTTLVAAAGLAAIIGRVPFLLSALTAVGAGYLILLGYRALASTAAADHTVQAPRSARRQWLTGFGVSALNPKAMLLFVGLLPRFTDTQAAWPESVQILALGAAHVVNCAIIYSLVSAGSQAALTGRPRAARVVSRLSGGVMVALGSFMLLHGAVGA</sequence>
<keyword evidence="3 6" id="KW-0812">Transmembrane</keyword>